<evidence type="ECO:0000256" key="1">
    <source>
        <dbReference type="SAM" id="Phobius"/>
    </source>
</evidence>
<proteinExistence type="predicted"/>
<keyword evidence="1" id="KW-0812">Transmembrane</keyword>
<sequence>MKLFIFLLIFILFLFSNTQLCYFESNSFYNYSSIIECAKSIPFQENNTVIETVNQMIEEYVFKDIVQNISTEFHHFQINLTEEFNQINQQMFSNDFDFQQSISDVFDSLYDAHTIYIKPQCYVSLYLVFPLQLSLKENQYSNPEVYVSGILANSDNIANIYESITGIDPRDYIGETIITIDNQDAWYYLLVESSKLSISKDPSSCLNEYLQNDFMALNLGYSPIPEKENRTIQFNSGFVDFPFIGMCTSNFSSQSDFQTQCLCNWIKCKNLEKSKSKNFKEKERKEVLSPVLEKRKRIKQMIREYFTSKDNENKNENQKEEQENVIDGSVIIFNTSDSVNFEVFTGDSGIQYGILQVISFMPDDLNEFGEIIDYGMEYIQSNNIDYLVIDLKQNGGGYIDLSYQLFHYFFNLTNEPIFGNYDFRHSNLNDQLFIKCAENENCKGDSESLYSPLLWYNQTEQQFNNSDYYTPGISYLRGEEVSQYSIPIHEVSNISYKSPIQFDKNHFILLSDGICGSSCAVFSSKIIQNNLSTTFTIGGIPNSEMGFNSFPGGQVYNSESLLYDLLIQFPYIYGITIDNPPTPFESDNEVSFTYREIYPFDTNEINNSTIPLEFMFLPTENKLNIWDFSNESLIYQGIDSYLNPIPSPTPTPAPVNGNSKSSKTGLIVGVIIVIIVIIGLLIGFATYRLKKKKNLETQMYSQLIDDQL</sequence>
<keyword evidence="4" id="KW-1185">Reference proteome</keyword>
<feature type="chain" id="PRO_5040333273" description="Tail specific protease domain-containing protein" evidence="2">
    <location>
        <begin position="19"/>
        <end position="708"/>
    </location>
</feature>
<gene>
    <name evidence="3" type="ORF">M0811_10778</name>
</gene>
<organism evidence="3 4">
    <name type="scientific">Anaeramoeba ignava</name>
    <name type="common">Anaerobic marine amoeba</name>
    <dbReference type="NCBI Taxonomy" id="1746090"/>
    <lineage>
        <taxon>Eukaryota</taxon>
        <taxon>Metamonada</taxon>
        <taxon>Anaeramoebidae</taxon>
        <taxon>Anaeramoeba</taxon>
    </lineage>
</organism>
<evidence type="ECO:0000313" key="3">
    <source>
        <dbReference type="EMBL" id="KAJ5070509.1"/>
    </source>
</evidence>
<protein>
    <recommendedName>
        <fullName evidence="5">Tail specific protease domain-containing protein</fullName>
    </recommendedName>
</protein>
<name>A0A9Q0R7Y6_ANAIG</name>
<evidence type="ECO:0008006" key="5">
    <source>
        <dbReference type="Google" id="ProtNLM"/>
    </source>
</evidence>
<dbReference type="SUPFAM" id="SSF52096">
    <property type="entry name" value="ClpP/crotonase"/>
    <property type="match status" value="1"/>
</dbReference>
<keyword evidence="1" id="KW-0472">Membrane</keyword>
<dbReference type="InterPro" id="IPR052766">
    <property type="entry name" value="S41A_metabolite_peptidase"/>
</dbReference>
<reference evidence="3" key="1">
    <citation type="submission" date="2022-10" db="EMBL/GenBank/DDBJ databases">
        <title>Novel sulphate-reducing endosymbionts in the free-living metamonad Anaeramoeba.</title>
        <authorList>
            <person name="Jerlstrom-Hultqvist J."/>
            <person name="Cepicka I."/>
            <person name="Gallot-Lavallee L."/>
            <person name="Salas-Leiva D."/>
            <person name="Curtis B.A."/>
            <person name="Zahonova K."/>
            <person name="Pipaliya S."/>
            <person name="Dacks J."/>
            <person name="Roger A.J."/>
        </authorList>
    </citation>
    <scope>NUCLEOTIDE SEQUENCE</scope>
    <source>
        <strain evidence="3">BMAN</strain>
    </source>
</reference>
<dbReference type="OrthoDB" id="27214at2759"/>
<keyword evidence="1" id="KW-1133">Transmembrane helix</keyword>
<comment type="caution">
    <text evidence="3">The sequence shown here is derived from an EMBL/GenBank/DDBJ whole genome shotgun (WGS) entry which is preliminary data.</text>
</comment>
<dbReference type="Gene3D" id="3.90.226.10">
    <property type="entry name" value="2-enoyl-CoA Hydratase, Chain A, domain 1"/>
    <property type="match status" value="1"/>
</dbReference>
<evidence type="ECO:0000256" key="2">
    <source>
        <dbReference type="SAM" id="SignalP"/>
    </source>
</evidence>
<dbReference type="PANTHER" id="PTHR37049:SF4">
    <property type="entry name" value="RHODANESE DOMAIN-CONTAINING PROTEIN"/>
    <property type="match status" value="1"/>
</dbReference>
<accession>A0A9Q0R7Y6</accession>
<dbReference type="PANTHER" id="PTHR37049">
    <property type="entry name" value="PEPTIDASE S41 FAMILY PROTEIN"/>
    <property type="match status" value="1"/>
</dbReference>
<dbReference type="InterPro" id="IPR029045">
    <property type="entry name" value="ClpP/crotonase-like_dom_sf"/>
</dbReference>
<dbReference type="Proteomes" id="UP001149090">
    <property type="component" value="Unassembled WGS sequence"/>
</dbReference>
<feature type="signal peptide" evidence="2">
    <location>
        <begin position="1"/>
        <end position="18"/>
    </location>
</feature>
<dbReference type="AlphaFoldDB" id="A0A9Q0R7Y6"/>
<dbReference type="EMBL" id="JAPDFW010000094">
    <property type="protein sequence ID" value="KAJ5070509.1"/>
    <property type="molecule type" value="Genomic_DNA"/>
</dbReference>
<keyword evidence="2" id="KW-0732">Signal</keyword>
<evidence type="ECO:0000313" key="4">
    <source>
        <dbReference type="Proteomes" id="UP001149090"/>
    </source>
</evidence>
<feature type="transmembrane region" description="Helical" evidence="1">
    <location>
        <begin position="666"/>
        <end position="689"/>
    </location>
</feature>